<dbReference type="Gene3D" id="1.20.1550.10">
    <property type="entry name" value="DsbB-like"/>
    <property type="match status" value="1"/>
</dbReference>
<reference evidence="13 14" key="1">
    <citation type="submission" date="2021-08" db="EMBL/GenBank/DDBJ databases">
        <title>Devosia salina sp. nov., isolated from the South China Sea sediment.</title>
        <authorList>
            <person name="Zhou Z."/>
        </authorList>
    </citation>
    <scope>NUCLEOTIDE SEQUENCE [LARGE SCALE GENOMIC DNA]</scope>
    <source>
        <strain evidence="13 14">SCS-3</strain>
    </source>
</reference>
<dbReference type="InterPro" id="IPR003752">
    <property type="entry name" value="DiS_bond_form_DsbB/BdbC"/>
</dbReference>
<evidence type="ECO:0000313" key="14">
    <source>
        <dbReference type="Proteomes" id="UP000825799"/>
    </source>
</evidence>
<dbReference type="Pfam" id="PF02600">
    <property type="entry name" value="DsbB"/>
    <property type="match status" value="1"/>
</dbReference>
<dbReference type="Proteomes" id="UP000825799">
    <property type="component" value="Chromosome"/>
</dbReference>
<accession>A0ABX8W9F3</accession>
<comment type="similarity">
    <text evidence="2">Belongs to the DsbB family. BdbC subfamily.</text>
</comment>
<keyword evidence="6 12" id="KW-1133">Transmembrane helix</keyword>
<dbReference type="PANTHER" id="PTHR43469:SF1">
    <property type="entry name" value="SPBETA PROPHAGE-DERIVED DISULFIDE BOND FORMATION PROTEIN B"/>
    <property type="match status" value="1"/>
</dbReference>
<evidence type="ECO:0000256" key="11">
    <source>
        <dbReference type="ARBA" id="ARBA00023284"/>
    </source>
</evidence>
<name>A0ABX8W9F3_9HYPH</name>
<evidence type="ECO:0000256" key="6">
    <source>
        <dbReference type="ARBA" id="ARBA00022989"/>
    </source>
</evidence>
<evidence type="ECO:0000256" key="4">
    <source>
        <dbReference type="ARBA" id="ARBA00022692"/>
    </source>
</evidence>
<sequence length="140" mass="14888">MPKNARPWTMITLAWLVAIAATLGALFIGEVMGQIPCTLCWYQRIAMFPLVAILGTAAYRGDPSAWRYALPLGTIGLTIAAYHSLQYAGLLPPPIVPCQTTGPSCSSTGMLVLGIPIPYLSTAAFSGIVLLLLPLARTRS</sequence>
<dbReference type="InterPro" id="IPR012187">
    <property type="entry name" value="Disulphide_bond_form_BdbC"/>
</dbReference>
<evidence type="ECO:0000256" key="2">
    <source>
        <dbReference type="ARBA" id="ARBA00007602"/>
    </source>
</evidence>
<dbReference type="RefSeq" id="WP_220304093.1">
    <property type="nucleotide sequence ID" value="NZ_CP080590.1"/>
</dbReference>
<evidence type="ECO:0000256" key="9">
    <source>
        <dbReference type="ARBA" id="ARBA00023157"/>
    </source>
</evidence>
<keyword evidence="7" id="KW-0560">Oxidoreductase</keyword>
<organism evidence="13 14">
    <name type="scientific">Devosia salina</name>
    <dbReference type="NCBI Taxonomy" id="2860336"/>
    <lineage>
        <taxon>Bacteria</taxon>
        <taxon>Pseudomonadati</taxon>
        <taxon>Pseudomonadota</taxon>
        <taxon>Alphaproteobacteria</taxon>
        <taxon>Hyphomicrobiales</taxon>
        <taxon>Devosiaceae</taxon>
        <taxon>Devosia</taxon>
    </lineage>
</organism>
<keyword evidence="9" id="KW-1015">Disulfide bond</keyword>
<keyword evidence="8 12" id="KW-0472">Membrane</keyword>
<evidence type="ECO:0000256" key="1">
    <source>
        <dbReference type="ARBA" id="ARBA00004141"/>
    </source>
</evidence>
<keyword evidence="3" id="KW-0813">Transport</keyword>
<keyword evidence="14" id="KW-1185">Reference proteome</keyword>
<keyword evidence="4 12" id="KW-0812">Transmembrane</keyword>
<evidence type="ECO:0000256" key="10">
    <source>
        <dbReference type="ARBA" id="ARBA00023186"/>
    </source>
</evidence>
<dbReference type="InterPro" id="IPR023380">
    <property type="entry name" value="DsbB-like_sf"/>
</dbReference>
<dbReference type="PANTHER" id="PTHR43469">
    <property type="entry name" value="DISULFIDE FORMATION PROTEIN-RELATED"/>
    <property type="match status" value="1"/>
</dbReference>
<keyword evidence="10" id="KW-0143">Chaperone</keyword>
<evidence type="ECO:0000256" key="3">
    <source>
        <dbReference type="ARBA" id="ARBA00022448"/>
    </source>
</evidence>
<feature type="transmembrane region" description="Helical" evidence="12">
    <location>
        <begin position="68"/>
        <end position="85"/>
    </location>
</feature>
<dbReference type="PIRSF" id="PIRSF036659">
    <property type="entry name" value="BdbC"/>
    <property type="match status" value="1"/>
</dbReference>
<evidence type="ECO:0000256" key="5">
    <source>
        <dbReference type="ARBA" id="ARBA00022982"/>
    </source>
</evidence>
<keyword evidence="11" id="KW-0676">Redox-active center</keyword>
<evidence type="ECO:0000313" key="13">
    <source>
        <dbReference type="EMBL" id="QYO75595.1"/>
    </source>
</evidence>
<protein>
    <submittedName>
        <fullName evidence="13">Disulfide bond formation protein B</fullName>
    </submittedName>
</protein>
<feature type="transmembrane region" description="Helical" evidence="12">
    <location>
        <begin position="117"/>
        <end position="136"/>
    </location>
</feature>
<gene>
    <name evidence="13" type="ORF">K1X15_13240</name>
</gene>
<dbReference type="EMBL" id="CP080590">
    <property type="protein sequence ID" value="QYO75595.1"/>
    <property type="molecule type" value="Genomic_DNA"/>
</dbReference>
<evidence type="ECO:0000256" key="8">
    <source>
        <dbReference type="ARBA" id="ARBA00023136"/>
    </source>
</evidence>
<evidence type="ECO:0000256" key="12">
    <source>
        <dbReference type="SAM" id="Phobius"/>
    </source>
</evidence>
<feature type="transmembrane region" description="Helical" evidence="12">
    <location>
        <begin position="43"/>
        <end position="61"/>
    </location>
</feature>
<evidence type="ECO:0000256" key="7">
    <source>
        <dbReference type="ARBA" id="ARBA00023002"/>
    </source>
</evidence>
<comment type="subcellular location">
    <subcellularLocation>
        <location evidence="1">Membrane</location>
        <topology evidence="1">Multi-pass membrane protein</topology>
    </subcellularLocation>
</comment>
<keyword evidence="5" id="KW-0249">Electron transport</keyword>
<dbReference type="SUPFAM" id="SSF158442">
    <property type="entry name" value="DsbB-like"/>
    <property type="match status" value="1"/>
</dbReference>
<proteinExistence type="inferred from homology"/>